<dbReference type="InterPro" id="IPR035919">
    <property type="entry name" value="EAL_sf"/>
</dbReference>
<dbReference type="PROSITE" id="PS50883">
    <property type="entry name" value="EAL"/>
    <property type="match status" value="1"/>
</dbReference>
<sequence length="786" mass="86376">MGLKHSIRRARRRFSTRWLIGSRLGQFILAALLSICVIFPLRLGELVDMGVWMVEAAAFDSEPSGDIAFVGLDEDFSEQPLEQQADQLGALLQSLDAAAVKDVYLDIPELGEQLSKSSGTYDQAELREAFRTWDGGLHIVRRTSIAEDGTVTLQPNWGKALGEPRSVAYDEQFDVWGYTWYSRRPSENIDVGLPWYVQSLSGQDKRIENTIFVDYTLDRSAIPNWSAQTLANQSFDVDKLAGKKIVVGSTSGVVAIPSELSVPGPYVAILAAESVTSTWWSEPLTWPPFIVTLLLLAVAVSLSGTSWRIAAYGVAVISPILFIVFDGLTAATFSAGVAFAPLGIFALLRATARLGAGFGIDQSTGLQTFDALETDLARNIAGEAQPLIIARIHRHEDIAALLSESQRVEFVCAIAGRIRAFDKDLVVYTNGRDRMAWRMPGLSRDELANHLRGLRALLSQPLSVGNTLIDALVTFGIDDSQELRPRARIASANGAADKSDEAYHPVVFSAGDEREEERLWGMGLQSKIDQALENGDIYTVYQPQISLADGSLSGVEVLVRWHDAERGNITPSFFIEQCEKTGRMLSLTDTVLRRALDELSQVWASAEPFSISINVSATVLDDMRLVDVVERALMQSTIDPRYMVLEITETSRIGDMDMARAIFARFKGMGIKMSIDDFGMGCANFEVLDNLPFDEIKIDRTFVAKMNHSPLCRGIVAGVIQLGAETRARVVAEGAEDAAAIANLRRMQCPIVQGFGIAKPLSTADLIQFAKRIPFRQERSKAGQTW</sequence>
<keyword evidence="1" id="KW-0472">Membrane</keyword>
<evidence type="ECO:0000256" key="1">
    <source>
        <dbReference type="SAM" id="Phobius"/>
    </source>
</evidence>
<dbReference type="EMBL" id="QBKA01000002">
    <property type="protein sequence ID" value="RDC61299.1"/>
    <property type="molecule type" value="Genomic_DNA"/>
</dbReference>
<evidence type="ECO:0000313" key="3">
    <source>
        <dbReference type="EMBL" id="RDC61299.1"/>
    </source>
</evidence>
<evidence type="ECO:0000259" key="2">
    <source>
        <dbReference type="PROSITE" id="PS50883"/>
    </source>
</evidence>
<dbReference type="Gene3D" id="3.20.20.450">
    <property type="entry name" value="EAL domain"/>
    <property type="match status" value="1"/>
</dbReference>
<dbReference type="Pfam" id="PF00563">
    <property type="entry name" value="EAL"/>
    <property type="match status" value="1"/>
</dbReference>
<evidence type="ECO:0000313" key="4">
    <source>
        <dbReference type="Proteomes" id="UP000253727"/>
    </source>
</evidence>
<dbReference type="CDD" id="cd01948">
    <property type="entry name" value="EAL"/>
    <property type="match status" value="1"/>
</dbReference>
<proteinExistence type="predicted"/>
<dbReference type="AlphaFoldDB" id="A0A369QEG4"/>
<protein>
    <submittedName>
        <fullName evidence="3">Cyclic-guanylate-specific phosphodiesterase</fullName>
        <ecNumber evidence="3">3.1.4.52</ecNumber>
    </submittedName>
</protein>
<accession>A0A369QEG4</accession>
<dbReference type="GO" id="GO:0071111">
    <property type="term" value="F:cyclic-guanylate-specific phosphodiesterase activity"/>
    <property type="evidence" value="ECO:0007669"/>
    <property type="project" value="UniProtKB-EC"/>
</dbReference>
<feature type="domain" description="EAL" evidence="2">
    <location>
        <begin position="521"/>
        <end position="774"/>
    </location>
</feature>
<dbReference type="SUPFAM" id="SSF141868">
    <property type="entry name" value="EAL domain-like"/>
    <property type="match status" value="1"/>
</dbReference>
<reference evidence="3 4" key="1">
    <citation type="submission" date="2018-04" db="EMBL/GenBank/DDBJ databases">
        <title>Altererythrobacter sp. HME9302 genome sequencing and assembly.</title>
        <authorList>
            <person name="Kang H."/>
            <person name="Kim H."/>
            <person name="Joh K."/>
        </authorList>
    </citation>
    <scope>NUCLEOTIDE SEQUENCE [LARGE SCALE GENOMIC DNA]</scope>
    <source>
        <strain evidence="3 4">HME9302</strain>
    </source>
</reference>
<keyword evidence="4" id="KW-1185">Reference proteome</keyword>
<feature type="transmembrane region" description="Helical" evidence="1">
    <location>
        <begin position="331"/>
        <end position="348"/>
    </location>
</feature>
<dbReference type="SMART" id="SM01080">
    <property type="entry name" value="CHASE2"/>
    <property type="match status" value="1"/>
</dbReference>
<keyword evidence="3" id="KW-0378">Hydrolase</keyword>
<dbReference type="InterPro" id="IPR050706">
    <property type="entry name" value="Cyclic-di-GMP_PDE-like"/>
</dbReference>
<dbReference type="Proteomes" id="UP000253727">
    <property type="component" value="Unassembled WGS sequence"/>
</dbReference>
<gene>
    <name evidence="3" type="ORF">HME9302_02520</name>
</gene>
<name>A0A369QEG4_9SPHN</name>
<dbReference type="PANTHER" id="PTHR33121">
    <property type="entry name" value="CYCLIC DI-GMP PHOSPHODIESTERASE PDEF"/>
    <property type="match status" value="1"/>
</dbReference>
<comment type="caution">
    <text evidence="3">The sequence shown here is derived from an EMBL/GenBank/DDBJ whole genome shotgun (WGS) entry which is preliminary data.</text>
</comment>
<dbReference type="OrthoDB" id="7462471at2"/>
<organism evidence="3 4">
    <name type="scientific">Alteripontixanthobacter maritimus</name>
    <dbReference type="NCBI Taxonomy" id="2161824"/>
    <lineage>
        <taxon>Bacteria</taxon>
        <taxon>Pseudomonadati</taxon>
        <taxon>Pseudomonadota</taxon>
        <taxon>Alphaproteobacteria</taxon>
        <taxon>Sphingomonadales</taxon>
        <taxon>Erythrobacteraceae</taxon>
        <taxon>Alteripontixanthobacter</taxon>
    </lineage>
</organism>
<dbReference type="InterPro" id="IPR007890">
    <property type="entry name" value="CHASE2"/>
</dbReference>
<dbReference type="SMART" id="SM00052">
    <property type="entry name" value="EAL"/>
    <property type="match status" value="1"/>
</dbReference>
<dbReference type="PANTHER" id="PTHR33121:SF79">
    <property type="entry name" value="CYCLIC DI-GMP PHOSPHODIESTERASE PDED-RELATED"/>
    <property type="match status" value="1"/>
</dbReference>
<feature type="transmembrane region" description="Helical" evidence="1">
    <location>
        <begin position="284"/>
        <end position="302"/>
    </location>
</feature>
<keyword evidence="1" id="KW-1133">Transmembrane helix</keyword>
<dbReference type="EC" id="3.1.4.52" evidence="3"/>
<dbReference type="RefSeq" id="WP_115367279.1">
    <property type="nucleotide sequence ID" value="NZ_QBKA01000002.1"/>
</dbReference>
<dbReference type="InterPro" id="IPR001633">
    <property type="entry name" value="EAL_dom"/>
</dbReference>
<keyword evidence="1" id="KW-0812">Transmembrane</keyword>